<evidence type="ECO:0000259" key="2">
    <source>
        <dbReference type="Pfam" id="PF03781"/>
    </source>
</evidence>
<dbReference type="InterPro" id="IPR042095">
    <property type="entry name" value="SUMF_sf"/>
</dbReference>
<dbReference type="PANTHER" id="PTHR23150:SF19">
    <property type="entry name" value="FORMYLGLYCINE-GENERATING ENZYME"/>
    <property type="match status" value="1"/>
</dbReference>
<organism evidence="3 4">
    <name type="scientific">Fibrobacter succinogenes</name>
    <name type="common">Bacteroides succinogenes</name>
    <dbReference type="NCBI Taxonomy" id="833"/>
    <lineage>
        <taxon>Bacteria</taxon>
        <taxon>Pseudomonadati</taxon>
        <taxon>Fibrobacterota</taxon>
        <taxon>Fibrobacteria</taxon>
        <taxon>Fibrobacterales</taxon>
        <taxon>Fibrobacteraceae</taxon>
        <taxon>Fibrobacter</taxon>
    </lineage>
</organism>
<feature type="chain" id="PRO_5016829971" evidence="1">
    <location>
        <begin position="20"/>
        <end position="813"/>
    </location>
</feature>
<accession>A0A380RXJ0</accession>
<reference evidence="3 4" key="1">
    <citation type="submission" date="2017-08" db="EMBL/GenBank/DDBJ databases">
        <authorList>
            <person name="de Groot N.N."/>
        </authorList>
    </citation>
    <scope>NUCLEOTIDE SEQUENCE [LARGE SCALE GENOMIC DNA]</scope>
    <source>
        <strain evidence="3 4">HM2</strain>
    </source>
</reference>
<dbReference type="Pfam" id="PF03781">
    <property type="entry name" value="FGE-sulfatase"/>
    <property type="match status" value="1"/>
</dbReference>
<dbReference type="InterPro" id="IPR005532">
    <property type="entry name" value="SUMF_dom"/>
</dbReference>
<dbReference type="RefSeq" id="WP_109572476.1">
    <property type="nucleotide sequence ID" value="NZ_UHJL01000001.1"/>
</dbReference>
<keyword evidence="1" id="KW-0732">Signal</keyword>
<evidence type="ECO:0000313" key="3">
    <source>
        <dbReference type="EMBL" id="SUQ20021.1"/>
    </source>
</evidence>
<dbReference type="AlphaFoldDB" id="A0A380RXJ0"/>
<dbReference type="InterPro" id="IPR051043">
    <property type="entry name" value="Sulfatase_Mod_Factor_Kinase"/>
</dbReference>
<dbReference type="Proteomes" id="UP000255423">
    <property type="component" value="Unassembled WGS sequence"/>
</dbReference>
<name>A0A380RXJ0_FIBSU</name>
<dbReference type="SUPFAM" id="SSF56436">
    <property type="entry name" value="C-type lectin-like"/>
    <property type="match status" value="1"/>
</dbReference>
<protein>
    <submittedName>
        <fullName evidence="3">Formylglycine-generating enzyme, required for sulfatase activity, contains SUMF1/FGE domain</fullName>
    </submittedName>
</protein>
<dbReference type="InterPro" id="IPR016187">
    <property type="entry name" value="CTDL_fold"/>
</dbReference>
<feature type="signal peptide" evidence="1">
    <location>
        <begin position="1"/>
        <end position="19"/>
    </location>
</feature>
<evidence type="ECO:0000313" key="4">
    <source>
        <dbReference type="Proteomes" id="UP000255423"/>
    </source>
</evidence>
<dbReference type="GO" id="GO:0120147">
    <property type="term" value="F:formylglycine-generating oxidase activity"/>
    <property type="evidence" value="ECO:0007669"/>
    <property type="project" value="TreeGrafter"/>
</dbReference>
<gene>
    <name evidence="3" type="ORF">SAMN05661053_1271</name>
</gene>
<proteinExistence type="predicted"/>
<evidence type="ECO:0000256" key="1">
    <source>
        <dbReference type="SAM" id="SignalP"/>
    </source>
</evidence>
<dbReference type="EMBL" id="UHJL01000001">
    <property type="protein sequence ID" value="SUQ20021.1"/>
    <property type="molecule type" value="Genomic_DNA"/>
</dbReference>
<dbReference type="PANTHER" id="PTHR23150">
    <property type="entry name" value="SULFATASE MODIFYING FACTOR 1, 2"/>
    <property type="match status" value="1"/>
</dbReference>
<dbReference type="Gene3D" id="3.90.1580.10">
    <property type="entry name" value="paralog of FGE (formylglycine-generating enzyme)"/>
    <property type="match status" value="1"/>
</dbReference>
<feature type="domain" description="Sulfatase-modifying factor enzyme-like" evidence="2">
    <location>
        <begin position="603"/>
        <end position="800"/>
    </location>
</feature>
<sequence length="813" mass="90277">MTFYRWLSLLLLVPALTMADEDRNFKLTSENFKVGNVLERATNFAIVLDKSVAISQAPVFPLQANQLYLRHKASAKEYLWFCGDAKPEEYKNLHAFNLKENHLSAREVLGLRLYASRQYKAFQDEADIYFDAEYIYSPRVTKLLFMKNGKWQVLNESAHPGMVQINSDEKNLEIVSLNAKMKPGTRALYPVDSGTYVFSFNAPDQLPYADIGNLKAGEVLTFDVKFPAPDTSAAVSVDSNAVRSSSAASTDSAVASSSSVAVRDSNSVIAIPDFDAGVSSSSEAPAIVTESKTTSPAVPSVTIEQVQALKTLEETEALYDAFSADVDKNFKRVDTTEFSKFYPAIKPADSLGLVDSGKVYRGYVAHYNLKRTEAQNLWRQKKLGVVSNLYKAFHAKFDSLQALPLQINMMPVAIEKIMKAPDTTFVIDSSKSPADTIKKVVDSAKIDSLNLRFGADRERVDVAWKGVVDGYSMDTLVEKLAAGNSGLVTTLFLVNNKPVWVFKEGDLVGRYQYRYEKLGFRVGDSLYFGKGEFKLPKHILVEKEVEEWLKRGPESSSSVAPSSSSAAPDTVKAEPVFNVVEHATRGTVAIVDSGSFRYRGKVVSMSPFAIHTTEVTQEFFHKIMGLLDSTKRIPDKSAFKGANKPVQNITWENAQYACKVLGGDLPTEAQWEFAGRAGSNDGVLWTADDVMSVGKYAIFAENSFKRGKKDSAYGPHDVATKTPNAWGLYDMSGNVAEWTRDNYFAITFSIESSNPTGSFWGTGKVLKGGSWKDKEKKLNMTYRDDEDPRYWSDFIGFRCVFPLERIIQGKNNE</sequence>